<dbReference type="EMBL" id="CAJNRG010001934">
    <property type="protein sequence ID" value="CAF2041545.1"/>
    <property type="molecule type" value="Genomic_DNA"/>
</dbReference>
<dbReference type="OrthoDB" id="1600564at2759"/>
<dbReference type="InterPro" id="IPR036514">
    <property type="entry name" value="SGNH_hydro_sf"/>
</dbReference>
<evidence type="ECO:0000313" key="5">
    <source>
        <dbReference type="Proteomes" id="UP000663834"/>
    </source>
</evidence>
<organism evidence="3 5">
    <name type="scientific">Rotaria magnacalcarata</name>
    <dbReference type="NCBI Taxonomy" id="392030"/>
    <lineage>
        <taxon>Eukaryota</taxon>
        <taxon>Metazoa</taxon>
        <taxon>Spiralia</taxon>
        <taxon>Gnathifera</taxon>
        <taxon>Rotifera</taxon>
        <taxon>Eurotatoria</taxon>
        <taxon>Bdelloidea</taxon>
        <taxon>Philodinida</taxon>
        <taxon>Philodinidae</taxon>
        <taxon>Rotaria</taxon>
    </lineage>
</organism>
<feature type="chain" id="PRO_5036412780" evidence="2">
    <location>
        <begin position="19"/>
        <end position="320"/>
    </location>
</feature>
<dbReference type="CDD" id="cd01846">
    <property type="entry name" value="fatty_acyltransferase_like"/>
    <property type="match status" value="1"/>
</dbReference>
<name>A0A816DQ20_9BILA</name>
<feature type="signal peptide" evidence="2">
    <location>
        <begin position="1"/>
        <end position="18"/>
    </location>
</feature>
<proteinExistence type="predicted"/>
<gene>
    <name evidence="3" type="ORF">KQP761_LOCUS27870</name>
    <name evidence="4" type="ORF">XDN619_LOCUS6803</name>
</gene>
<sequence length="320" mass="36629">MHHMTALLLFDFLITALSQQINTQQIPFDTIVIFGDSHSDTGNVYKLTDQIWPRPPYFQGRFSNGLIWVDKLGVSNIMNYAYGAATTDNSLVQSIAWSQVLPTPGVRQQISTYVKDSNIITSNLNRTLFIIWVGSNDFAYNRTINPSLVVASLSNAISDLLKSNIKHVIVFNLIPIHLMPNIHALNQESYYSAMVLQFNNNLSNEIASMQATNPYISLRIFDIHSLVSKIINNPIMYAFNNNEDVCWNASIDNIVILCRDPKSYIFIDEYHFTSRMHEFFADAIRQFISSSSSPSSFRTSGIFEFILIFLCWMHCYHYNF</sequence>
<dbReference type="Pfam" id="PF00657">
    <property type="entry name" value="Lipase_GDSL"/>
    <property type="match status" value="1"/>
</dbReference>
<evidence type="ECO:0000313" key="4">
    <source>
        <dbReference type="EMBL" id="CAF2041545.1"/>
    </source>
</evidence>
<evidence type="ECO:0000256" key="1">
    <source>
        <dbReference type="ARBA" id="ARBA00022801"/>
    </source>
</evidence>
<dbReference type="Gene3D" id="3.40.50.1110">
    <property type="entry name" value="SGNH hydrolase"/>
    <property type="match status" value="1"/>
</dbReference>
<dbReference type="SUPFAM" id="SSF52266">
    <property type="entry name" value="SGNH hydrolase"/>
    <property type="match status" value="1"/>
</dbReference>
<dbReference type="Proteomes" id="UP000663834">
    <property type="component" value="Unassembled WGS sequence"/>
</dbReference>
<dbReference type="InterPro" id="IPR001087">
    <property type="entry name" value="GDSL"/>
</dbReference>
<reference evidence="3" key="1">
    <citation type="submission" date="2021-02" db="EMBL/GenBank/DDBJ databases">
        <authorList>
            <person name="Nowell W R."/>
        </authorList>
    </citation>
    <scope>NUCLEOTIDE SEQUENCE</scope>
</reference>
<dbReference type="GO" id="GO:0016788">
    <property type="term" value="F:hydrolase activity, acting on ester bonds"/>
    <property type="evidence" value="ECO:0007669"/>
    <property type="project" value="InterPro"/>
</dbReference>
<comment type="caution">
    <text evidence="3">The sequence shown here is derived from an EMBL/GenBank/DDBJ whole genome shotgun (WGS) entry which is preliminary data.</text>
</comment>
<accession>A0A816DQ20</accession>
<evidence type="ECO:0000313" key="3">
    <source>
        <dbReference type="EMBL" id="CAF1639991.1"/>
    </source>
</evidence>
<dbReference type="Proteomes" id="UP000663887">
    <property type="component" value="Unassembled WGS sequence"/>
</dbReference>
<keyword evidence="1" id="KW-0378">Hydrolase</keyword>
<keyword evidence="2" id="KW-0732">Signal</keyword>
<dbReference type="PANTHER" id="PTHR45648">
    <property type="entry name" value="GDSL LIPASE/ACYLHYDROLASE FAMILY PROTEIN (AFU_ORTHOLOGUE AFUA_4G14700)"/>
    <property type="match status" value="1"/>
</dbReference>
<dbReference type="EMBL" id="CAJNOW010015263">
    <property type="protein sequence ID" value="CAF1639991.1"/>
    <property type="molecule type" value="Genomic_DNA"/>
</dbReference>
<dbReference type="PANTHER" id="PTHR45648:SF22">
    <property type="entry name" value="GDSL LIPASE_ACYLHYDROLASE FAMILY PROTEIN (AFU_ORTHOLOGUE AFUA_4G14700)"/>
    <property type="match status" value="1"/>
</dbReference>
<protein>
    <submittedName>
        <fullName evidence="3">Uncharacterized protein</fullName>
    </submittedName>
</protein>
<dbReference type="InterPro" id="IPR051058">
    <property type="entry name" value="GDSL_Est/Lipase"/>
</dbReference>
<dbReference type="AlphaFoldDB" id="A0A816DQ20"/>
<evidence type="ECO:0000256" key="2">
    <source>
        <dbReference type="SAM" id="SignalP"/>
    </source>
</evidence>